<name>A0A7Y7B376_STRMO</name>
<organism evidence="2 3">
    <name type="scientific">Streptomyces morookaense</name>
    <name type="common">Streptoverticillium morookaense</name>
    <dbReference type="NCBI Taxonomy" id="1970"/>
    <lineage>
        <taxon>Bacteria</taxon>
        <taxon>Bacillati</taxon>
        <taxon>Actinomycetota</taxon>
        <taxon>Actinomycetes</taxon>
        <taxon>Kitasatosporales</taxon>
        <taxon>Streptomycetaceae</taxon>
        <taxon>Streptomyces</taxon>
    </lineage>
</organism>
<dbReference type="PANTHER" id="PTHR42951">
    <property type="entry name" value="METALLO-BETA-LACTAMASE DOMAIN-CONTAINING"/>
    <property type="match status" value="1"/>
</dbReference>
<dbReference type="AlphaFoldDB" id="A0A7Y7B376"/>
<proteinExistence type="predicted"/>
<dbReference type="Pfam" id="PF00753">
    <property type="entry name" value="Lactamase_B"/>
    <property type="match status" value="1"/>
</dbReference>
<gene>
    <name evidence="2" type="ORF">HG542_11050</name>
</gene>
<dbReference type="RefSeq" id="WP_171080141.1">
    <property type="nucleotide sequence ID" value="NZ_BNBU01000005.1"/>
</dbReference>
<accession>A0A7Y7B376</accession>
<dbReference type="InterPro" id="IPR001279">
    <property type="entry name" value="Metallo-B-lactamas"/>
</dbReference>
<evidence type="ECO:0000313" key="3">
    <source>
        <dbReference type="Proteomes" id="UP000587462"/>
    </source>
</evidence>
<dbReference type="SUPFAM" id="SSF56281">
    <property type="entry name" value="Metallo-hydrolase/oxidoreductase"/>
    <property type="match status" value="1"/>
</dbReference>
<dbReference type="Gene3D" id="3.60.15.10">
    <property type="entry name" value="Ribonuclease Z/Hydroxyacylglutathione hydrolase-like"/>
    <property type="match status" value="1"/>
</dbReference>
<dbReference type="InterPro" id="IPR036866">
    <property type="entry name" value="RibonucZ/Hydroxyglut_hydro"/>
</dbReference>
<dbReference type="GO" id="GO:0016787">
    <property type="term" value="F:hydrolase activity"/>
    <property type="evidence" value="ECO:0007669"/>
    <property type="project" value="UniProtKB-KW"/>
</dbReference>
<dbReference type="SMART" id="SM00849">
    <property type="entry name" value="Lactamase_B"/>
    <property type="match status" value="1"/>
</dbReference>
<reference evidence="2 3" key="1">
    <citation type="submission" date="2020-04" db="EMBL/GenBank/DDBJ databases">
        <title>Draft Genome Sequence of Streptomyces morookaense DSM 40503, an 8-azaguanine-producing strain.</title>
        <authorList>
            <person name="Qi J."/>
            <person name="Gao J.-M."/>
        </authorList>
    </citation>
    <scope>NUCLEOTIDE SEQUENCE [LARGE SCALE GENOMIC DNA]</scope>
    <source>
        <strain evidence="2 3">DSM 40503</strain>
    </source>
</reference>
<sequence>MDFTHVTDRIGMLRFPVGQAYAVRLPAGGWALVDAGLPGYADEILAALDGDVRDIVLTHAHFDHTGSAAALAAATGARVLAGAADAPVVRGTAPGPEPVLQDWEIPVFEAVHANLPLPHTAPPCPVDVELVDGDTLDWGEEVRVVHVPGHTPGSIALHLPSSGVLFTGDTIANVRQLMPGVFNVDHERVLASFRRQAELDVETACFGHGDPIVGGAGAALREVALGLS</sequence>
<dbReference type="CDD" id="cd07721">
    <property type="entry name" value="yflN-like_MBL-fold"/>
    <property type="match status" value="1"/>
</dbReference>
<evidence type="ECO:0000313" key="2">
    <source>
        <dbReference type="EMBL" id="NVK78200.1"/>
    </source>
</evidence>
<dbReference type="Proteomes" id="UP000587462">
    <property type="component" value="Unassembled WGS sequence"/>
</dbReference>
<protein>
    <submittedName>
        <fullName evidence="2">MBL fold metallo-hydrolase</fullName>
    </submittedName>
</protein>
<keyword evidence="2" id="KW-0378">Hydrolase</keyword>
<dbReference type="InterPro" id="IPR050855">
    <property type="entry name" value="NDM-1-like"/>
</dbReference>
<evidence type="ECO:0000259" key="1">
    <source>
        <dbReference type="SMART" id="SM00849"/>
    </source>
</evidence>
<keyword evidence="3" id="KW-1185">Reference proteome</keyword>
<feature type="domain" description="Metallo-beta-lactamase" evidence="1">
    <location>
        <begin position="17"/>
        <end position="208"/>
    </location>
</feature>
<dbReference type="PANTHER" id="PTHR42951:SF17">
    <property type="entry name" value="METALLO-BETA-LACTAMASE DOMAIN-CONTAINING PROTEIN"/>
    <property type="match status" value="1"/>
</dbReference>
<comment type="caution">
    <text evidence="2">The sequence shown here is derived from an EMBL/GenBank/DDBJ whole genome shotgun (WGS) entry which is preliminary data.</text>
</comment>
<dbReference type="EMBL" id="JABBXF010000021">
    <property type="protein sequence ID" value="NVK78200.1"/>
    <property type="molecule type" value="Genomic_DNA"/>
</dbReference>